<reference evidence="8 9" key="1">
    <citation type="journal article" date="2016" name="Antonie Van Leeuwenhoek">
        <title>Photobacterium sanguinicancri sp. nov. isolated from marine animals.</title>
        <authorList>
            <person name="Gomez-Gil B."/>
            <person name="Roque A."/>
            <person name="Rotllant G."/>
            <person name="Romalde J.L."/>
            <person name="Doce A."/>
            <person name="Eggermont M."/>
            <person name="Defoirdt T."/>
        </authorList>
    </citation>
    <scope>NUCLEOTIDE SEQUENCE [LARGE SCALE GENOMIC DNA]</scope>
    <source>
        <strain evidence="8 9">CAIM 1827</strain>
    </source>
</reference>
<keyword evidence="6 7" id="KW-0472">Membrane</keyword>
<feature type="transmembrane region" description="Helical" evidence="7">
    <location>
        <begin position="261"/>
        <end position="284"/>
    </location>
</feature>
<keyword evidence="5 7" id="KW-1133">Transmembrane helix</keyword>
<evidence type="ECO:0000256" key="5">
    <source>
        <dbReference type="ARBA" id="ARBA00022989"/>
    </source>
</evidence>
<feature type="transmembrane region" description="Helical" evidence="7">
    <location>
        <begin position="65"/>
        <end position="84"/>
    </location>
</feature>
<accession>A0ABX4G118</accession>
<comment type="caution">
    <text evidence="8">The sequence shown here is derived from an EMBL/GenBank/DDBJ whole genome shotgun (WGS) entry which is preliminary data.</text>
</comment>
<evidence type="ECO:0000256" key="7">
    <source>
        <dbReference type="SAM" id="Phobius"/>
    </source>
</evidence>
<dbReference type="Proteomes" id="UP000215999">
    <property type="component" value="Unassembled WGS sequence"/>
</dbReference>
<protein>
    <submittedName>
        <fullName evidence="8">Permease</fullName>
    </submittedName>
</protein>
<evidence type="ECO:0000256" key="1">
    <source>
        <dbReference type="ARBA" id="ARBA00004141"/>
    </source>
</evidence>
<proteinExistence type="inferred from homology"/>
<feature type="transmembrane region" description="Helical" evidence="7">
    <location>
        <begin position="394"/>
        <end position="421"/>
    </location>
</feature>
<evidence type="ECO:0000256" key="6">
    <source>
        <dbReference type="ARBA" id="ARBA00023136"/>
    </source>
</evidence>
<feature type="transmembrane region" description="Helical" evidence="7">
    <location>
        <begin position="35"/>
        <end position="59"/>
    </location>
</feature>
<feature type="transmembrane region" description="Helical" evidence="7">
    <location>
        <begin position="338"/>
        <end position="355"/>
    </location>
</feature>
<feature type="transmembrane region" description="Helical" evidence="7">
    <location>
        <begin position="433"/>
        <end position="453"/>
    </location>
</feature>
<evidence type="ECO:0000256" key="2">
    <source>
        <dbReference type="ARBA" id="ARBA00005697"/>
    </source>
</evidence>
<evidence type="ECO:0000256" key="3">
    <source>
        <dbReference type="ARBA" id="ARBA00022448"/>
    </source>
</evidence>
<feature type="transmembrane region" description="Helical" evidence="7">
    <location>
        <begin position="304"/>
        <end position="326"/>
    </location>
</feature>
<feature type="transmembrane region" description="Helical" evidence="7">
    <location>
        <begin position="362"/>
        <end position="382"/>
    </location>
</feature>
<gene>
    <name evidence="8" type="ORF">ASV53_06715</name>
</gene>
<dbReference type="Pfam" id="PF00860">
    <property type="entry name" value="Xan_ur_permease"/>
    <property type="match status" value="1"/>
</dbReference>
<feature type="transmembrane region" description="Helical" evidence="7">
    <location>
        <begin position="147"/>
        <end position="171"/>
    </location>
</feature>
<organism evidence="8 9">
    <name type="scientific">Photobacterium sanguinicancri</name>
    <dbReference type="NCBI Taxonomy" id="875932"/>
    <lineage>
        <taxon>Bacteria</taxon>
        <taxon>Pseudomonadati</taxon>
        <taxon>Pseudomonadota</taxon>
        <taxon>Gammaproteobacteria</taxon>
        <taxon>Vibrionales</taxon>
        <taxon>Vibrionaceae</taxon>
        <taxon>Photobacterium</taxon>
    </lineage>
</organism>
<keyword evidence="9" id="KW-1185">Reference proteome</keyword>
<keyword evidence="4 7" id="KW-0812">Transmembrane</keyword>
<dbReference type="PANTHER" id="PTHR43337:SF4">
    <property type="entry name" value="GUANINE_HYPOXANTHINE PERMEASE GHXQ"/>
    <property type="match status" value="1"/>
</dbReference>
<feature type="transmembrane region" description="Helical" evidence="7">
    <location>
        <begin position="177"/>
        <end position="201"/>
    </location>
</feature>
<sequence>MHHESTVVEEDTSRKGGLDGYFKISQRGSSVKQEVVAGLTTFLAMVYSVIVVPSMLGAAGFNQGAVFIATCLVAAFGSLLMGLWANLPMAIGCAISLTAFTAFSLVLGQGISIPVALGAVFLMGVVFTAITVTGVRQWILTNLPSGIAHGTGIGIGLFLLLIAANGVGLVVQNPHAGLPVALGEFTSLPVLMSIVGLAAIFGLEKRQVPGGILLVIVAISIFGLIFDPNVTYQGLFAMPSFGGEGESLLGTMDIMGALNPVVIPSVLALVMTAIFDATGTIRAVAGQAKLLDKDGQIIDGGKALTSDSVSSIFAGFVGGAPAAVYIESAAGTAAGGKTGLTATVVGGLFVLLLFLSPLSYLVPAYATAPALMYVGLLMMSNVSKLDMADSVDALSGLMCAVFIVLTGNIVTGIMLGFGSLVIGRVVSGEAKRLNVGTVIIAIVLVAFYAGGWAI</sequence>
<dbReference type="InterPro" id="IPR006043">
    <property type="entry name" value="NCS2"/>
</dbReference>
<feature type="transmembrane region" description="Helical" evidence="7">
    <location>
        <begin position="208"/>
        <end position="226"/>
    </location>
</feature>
<name>A0ABX4G118_9GAMM</name>
<dbReference type="PANTHER" id="PTHR43337">
    <property type="entry name" value="XANTHINE/URACIL PERMEASE C887.17-RELATED"/>
    <property type="match status" value="1"/>
</dbReference>
<evidence type="ECO:0000313" key="9">
    <source>
        <dbReference type="Proteomes" id="UP000215999"/>
    </source>
</evidence>
<dbReference type="InterPro" id="IPR045018">
    <property type="entry name" value="Azg-like"/>
</dbReference>
<feature type="transmembrane region" description="Helical" evidence="7">
    <location>
        <begin position="113"/>
        <end position="135"/>
    </location>
</feature>
<comment type="similarity">
    <text evidence="2">Belongs to the nucleobase:cation symporter-2 (NCS2) (TC 2.A.40) family. Azg-like subfamily.</text>
</comment>
<comment type="subcellular location">
    <subcellularLocation>
        <location evidence="1">Membrane</location>
        <topology evidence="1">Multi-pass membrane protein</topology>
    </subcellularLocation>
</comment>
<dbReference type="EMBL" id="NOIF01000028">
    <property type="protein sequence ID" value="OZS44732.1"/>
    <property type="molecule type" value="Genomic_DNA"/>
</dbReference>
<evidence type="ECO:0000313" key="8">
    <source>
        <dbReference type="EMBL" id="OZS44732.1"/>
    </source>
</evidence>
<feature type="transmembrane region" description="Helical" evidence="7">
    <location>
        <begin position="89"/>
        <end position="107"/>
    </location>
</feature>
<keyword evidence="3" id="KW-0813">Transport</keyword>
<evidence type="ECO:0000256" key="4">
    <source>
        <dbReference type="ARBA" id="ARBA00022692"/>
    </source>
</evidence>